<feature type="region of interest" description="Disordered" evidence="1">
    <location>
        <begin position="27"/>
        <end position="48"/>
    </location>
</feature>
<dbReference type="AlphaFoldDB" id="E3BIJ4"/>
<dbReference type="EMBL" id="AEIU01000065">
    <property type="protein sequence ID" value="EFP97103.1"/>
    <property type="molecule type" value="Genomic_DNA"/>
</dbReference>
<evidence type="ECO:0008006" key="4">
    <source>
        <dbReference type="Google" id="ProtNLM"/>
    </source>
</evidence>
<feature type="compositionally biased region" description="Low complexity" evidence="1">
    <location>
        <begin position="27"/>
        <end position="40"/>
    </location>
</feature>
<evidence type="ECO:0000256" key="1">
    <source>
        <dbReference type="SAM" id="MobiDB-lite"/>
    </source>
</evidence>
<gene>
    <name evidence="2" type="ORF">VIBC2010_06684</name>
</gene>
<dbReference type="PIRSF" id="PIRSF028696">
    <property type="entry name" value="UCP028696"/>
    <property type="match status" value="1"/>
</dbReference>
<comment type="caution">
    <text evidence="2">The sequence shown here is derived from an EMBL/GenBank/DDBJ whole genome shotgun (WGS) entry which is preliminary data.</text>
</comment>
<protein>
    <recommendedName>
        <fullName evidence="4">Periplasmic protein</fullName>
    </recommendedName>
</protein>
<dbReference type="eggNOG" id="ENOG50306J6">
    <property type="taxonomic scope" value="Bacteria"/>
</dbReference>
<keyword evidence="3" id="KW-1185">Reference proteome</keyword>
<dbReference type="Proteomes" id="UP000002943">
    <property type="component" value="Unassembled WGS sequence"/>
</dbReference>
<accession>E3BIJ4</accession>
<proteinExistence type="predicted"/>
<evidence type="ECO:0000313" key="3">
    <source>
        <dbReference type="Proteomes" id="UP000002943"/>
    </source>
</evidence>
<evidence type="ECO:0000313" key="2">
    <source>
        <dbReference type="EMBL" id="EFP97103.1"/>
    </source>
</evidence>
<organism evidence="2 3">
    <name type="scientific">Vibrio caribbeanicus ATCC BAA-2122</name>
    <dbReference type="NCBI Taxonomy" id="796620"/>
    <lineage>
        <taxon>Bacteria</taxon>
        <taxon>Pseudomonadati</taxon>
        <taxon>Pseudomonadota</taxon>
        <taxon>Gammaproteobacteria</taxon>
        <taxon>Vibrionales</taxon>
        <taxon>Vibrionaceae</taxon>
        <taxon>Vibrio</taxon>
    </lineage>
</organism>
<sequence>MAALSENKGISGEVSLSTAYKSTNSNFNTDANAVNTNNTTHGEQDKETQLLPLGSVAYTFGGQLDKQFYAGTSRSDIAIGTLALELGYKQQLENGTVIDASFLPTIMSGETWSDPFVTNQARQETDEKGNAYRLKLGNIANSQVSLDMAYAVKDIENERSGLESGLSVEQSNQLKRDSTSIYLKGDYKLSLNKTTFLIPSINYIKTNADGDANSFTSWGTELSLFKIINRHQLALTAGYKNRDYQTSHPIYNKTRNDDEMSIFAAYEYKNIMNWQNWSLISFAGFKQSDSNIEFYNEDQWLVSVGLSHQF</sequence>
<dbReference type="InterPro" id="IPR016896">
    <property type="entry name" value="DUF2860"/>
</dbReference>
<name>E3BIJ4_9VIBR</name>
<dbReference type="STRING" id="796620.VIBC2010_06684"/>
<dbReference type="Pfam" id="PF11059">
    <property type="entry name" value="DUF2860"/>
    <property type="match status" value="1"/>
</dbReference>
<reference evidence="2 3" key="1">
    <citation type="journal article" date="2012" name="Int. J. Syst. Evol. Microbiol.">
        <title>Vibrio caribbeanicus sp. nov., isolated from the marine sponge Scleritoderma cyanea.</title>
        <authorList>
            <person name="Hoffmann M."/>
            <person name="Monday S.R."/>
            <person name="Allard M.W."/>
            <person name="Strain E.A."/>
            <person name="Whittaker P."/>
            <person name="Naum M."/>
            <person name="McCarthy P.J."/>
            <person name="Lopez J.V."/>
            <person name="Fischer M."/>
            <person name="Brown E.W."/>
        </authorList>
    </citation>
    <scope>NUCLEOTIDE SEQUENCE [LARGE SCALE GENOMIC DNA]</scope>
    <source>
        <strain evidence="2 3">ATCC BAA-2122</strain>
    </source>
</reference>